<dbReference type="RefSeq" id="WP_212938090.1">
    <property type="nucleotide sequence ID" value="NZ_BORR01000002.1"/>
</dbReference>
<dbReference type="InterPro" id="IPR009711">
    <property type="entry name" value="UPF0473"/>
</dbReference>
<dbReference type="AlphaFoldDB" id="A0A920CFB3"/>
<evidence type="ECO:0000313" key="2">
    <source>
        <dbReference type="Proteomes" id="UP000681162"/>
    </source>
</evidence>
<dbReference type="Pfam" id="PF06949">
    <property type="entry name" value="DUF1292"/>
    <property type="match status" value="1"/>
</dbReference>
<dbReference type="EMBL" id="BORR01000002">
    <property type="protein sequence ID" value="GIO35668.1"/>
    <property type="molecule type" value="Genomic_DNA"/>
</dbReference>
<organism evidence="1 2">
    <name type="scientific">Paenibacillus antibioticophila</name>
    <dbReference type="NCBI Taxonomy" id="1274374"/>
    <lineage>
        <taxon>Bacteria</taxon>
        <taxon>Bacillati</taxon>
        <taxon>Bacillota</taxon>
        <taxon>Bacilli</taxon>
        <taxon>Bacillales</taxon>
        <taxon>Paenibacillaceae</taxon>
        <taxon>Paenibacillus</taxon>
    </lineage>
</organism>
<comment type="caution">
    <text evidence="1">The sequence shown here is derived from an EMBL/GenBank/DDBJ whole genome shotgun (WGS) entry which is preliminary data.</text>
</comment>
<gene>
    <name evidence="1" type="ORF">J41TS12_05290</name>
</gene>
<proteinExistence type="predicted"/>
<evidence type="ECO:0000313" key="1">
    <source>
        <dbReference type="EMBL" id="GIO35668.1"/>
    </source>
</evidence>
<dbReference type="Proteomes" id="UP000681162">
    <property type="component" value="Unassembled WGS sequence"/>
</dbReference>
<name>A0A920CFB3_9BACL</name>
<keyword evidence="2" id="KW-1185">Reference proteome</keyword>
<sequence length="100" mass="11498">MTEYRADQVVWTTRVMDAFGKIVELQDETGKVSYYSVEKEFDVAGNSYAVLRNDEGRDEDEPELLKIVVLPDGGLELVTIDDDEEWENVAELYDELTFPE</sequence>
<evidence type="ECO:0008006" key="3">
    <source>
        <dbReference type="Google" id="ProtNLM"/>
    </source>
</evidence>
<protein>
    <recommendedName>
        <fullName evidence="3">DUF1292 domain-containing protein</fullName>
    </recommendedName>
</protein>
<accession>A0A920CFB3</accession>
<reference evidence="1 2" key="1">
    <citation type="submission" date="2021-03" db="EMBL/GenBank/DDBJ databases">
        <title>Antimicrobial resistance genes in bacteria isolated from Japanese honey, and their potential for conferring macrolide and lincosamide resistance in the American foulbrood pathogen Paenibacillus larvae.</title>
        <authorList>
            <person name="Okamoto M."/>
            <person name="Kumagai M."/>
            <person name="Kanamori H."/>
            <person name="Takamatsu D."/>
        </authorList>
    </citation>
    <scope>NUCLEOTIDE SEQUENCE [LARGE SCALE GENOMIC DNA]</scope>
    <source>
        <strain evidence="1 2">J41TS12</strain>
    </source>
</reference>